<name>F1YKD7_9ACTN</name>
<evidence type="ECO:0000313" key="2">
    <source>
        <dbReference type="Proteomes" id="UP000035065"/>
    </source>
</evidence>
<sequence length="253" mass="25835">MDQLLRAAKPADSTLLVIDVTGCPGAGSSTLAAALAARFGVVARVPGREPDGDPPDLLIRTIGAQVREADRTAIGSVDIPVVVVAGKADTRPDAARLADVAGRELGRPVVTVSGLLAAAHLDEDDLGVLRAWSAAGVAVPTSAAEFAALGDEGRPTSAAEQQIRARFIAGIGRAGLVAALRVVGETPDLSAAAVTAALRSMSGVDALVAPIAASAEQIARGRRARRLSGLRLHAARGFDREAVESRLILESVR</sequence>
<dbReference type="STRING" id="644548.SCNU_11470"/>
<dbReference type="eggNOG" id="ENOG5031VRJ">
    <property type="taxonomic scope" value="Bacteria"/>
</dbReference>
<keyword evidence="2" id="KW-1185">Reference proteome</keyword>
<evidence type="ECO:0000313" key="1">
    <source>
        <dbReference type="EMBL" id="EGD54823.1"/>
    </source>
</evidence>
<dbReference type="EMBL" id="AEUD01000009">
    <property type="protein sequence ID" value="EGD54823.1"/>
    <property type="molecule type" value="Genomic_DNA"/>
</dbReference>
<organism evidence="1 2">
    <name type="scientific">Gordonia neofelifaecis NRRL B-59395</name>
    <dbReference type="NCBI Taxonomy" id="644548"/>
    <lineage>
        <taxon>Bacteria</taxon>
        <taxon>Bacillati</taxon>
        <taxon>Actinomycetota</taxon>
        <taxon>Actinomycetes</taxon>
        <taxon>Mycobacteriales</taxon>
        <taxon>Gordoniaceae</taxon>
        <taxon>Gordonia</taxon>
    </lineage>
</organism>
<dbReference type="AlphaFoldDB" id="F1YKD7"/>
<dbReference type="Proteomes" id="UP000035065">
    <property type="component" value="Unassembled WGS sequence"/>
</dbReference>
<comment type="caution">
    <text evidence="1">The sequence shown here is derived from an EMBL/GenBank/DDBJ whole genome shotgun (WGS) entry which is preliminary data.</text>
</comment>
<protein>
    <submittedName>
        <fullName evidence="1">Uncharacterized protein</fullName>
    </submittedName>
</protein>
<proteinExistence type="predicted"/>
<dbReference type="RefSeq" id="WP_009679512.1">
    <property type="nucleotide sequence ID" value="NZ_AEUD01000009.1"/>
</dbReference>
<dbReference type="SUPFAM" id="SSF52540">
    <property type="entry name" value="P-loop containing nucleoside triphosphate hydrolases"/>
    <property type="match status" value="1"/>
</dbReference>
<gene>
    <name evidence="1" type="ORF">SCNU_11470</name>
</gene>
<reference evidence="1 2" key="1">
    <citation type="journal article" date="2011" name="J. Bacteriol.">
        <title>Draft Genome Sequence of Gordonia neofelifaecis NRRL B-59395, a Cholesterol-Degrading Actinomycete.</title>
        <authorList>
            <person name="Ge F."/>
            <person name="Li W."/>
            <person name="Chen G."/>
            <person name="Liu Y."/>
            <person name="Zhang G."/>
            <person name="Yong B."/>
            <person name="Wang Q."/>
            <person name="Wang N."/>
            <person name="Huang Z."/>
            <person name="Li W."/>
            <person name="Wang J."/>
            <person name="Wu C."/>
            <person name="Xie Q."/>
            <person name="Liu G."/>
        </authorList>
    </citation>
    <scope>NUCLEOTIDE SEQUENCE [LARGE SCALE GENOMIC DNA]</scope>
    <source>
        <strain evidence="1 2">NRRL B-59395</strain>
    </source>
</reference>
<accession>F1YKD7</accession>
<dbReference type="InterPro" id="IPR027417">
    <property type="entry name" value="P-loop_NTPase"/>
</dbReference>